<organism evidence="1 2">
    <name type="scientific">Allomesorhizobium camelthorni</name>
    <dbReference type="NCBI Taxonomy" id="475069"/>
    <lineage>
        <taxon>Bacteria</taxon>
        <taxon>Pseudomonadati</taxon>
        <taxon>Pseudomonadota</taxon>
        <taxon>Alphaproteobacteria</taxon>
        <taxon>Hyphomicrobiales</taxon>
        <taxon>Phyllobacteriaceae</taxon>
        <taxon>Allomesorhizobium</taxon>
    </lineage>
</organism>
<evidence type="ECO:0000313" key="2">
    <source>
        <dbReference type="Proteomes" id="UP001642900"/>
    </source>
</evidence>
<name>A0A6G4W7A7_9HYPH</name>
<accession>A0A6G4W7A7</accession>
<evidence type="ECO:0000313" key="1">
    <source>
        <dbReference type="EMBL" id="NGO50489.1"/>
    </source>
</evidence>
<protein>
    <submittedName>
        <fullName evidence="1">Uncharacterized protein</fullName>
    </submittedName>
</protein>
<keyword evidence="2" id="KW-1185">Reference proteome</keyword>
<proteinExistence type="predicted"/>
<dbReference type="RefSeq" id="WP_165024041.1">
    <property type="nucleotide sequence ID" value="NZ_JAAKZF010000003.1"/>
</dbReference>
<gene>
    <name evidence="1" type="ORF">G6N73_04715</name>
</gene>
<dbReference type="AlphaFoldDB" id="A0A6G4W7A7"/>
<comment type="caution">
    <text evidence="1">The sequence shown here is derived from an EMBL/GenBank/DDBJ whole genome shotgun (WGS) entry which is preliminary data.</text>
</comment>
<sequence>MKGDTAWQAEERAQAQRLGDIIQKAIQDDGIAIAAEGRAPMLNAVAGALVNVEAAMLAAIPDPRHRKALRQAMERARPRALAEAMTRDNGKVQVITIGGVKQ</sequence>
<reference evidence="1 2" key="1">
    <citation type="submission" date="2020-02" db="EMBL/GenBank/DDBJ databases">
        <title>Genome sequence of strain CCNWXJ40-4.</title>
        <authorList>
            <person name="Gao J."/>
            <person name="Sun J."/>
        </authorList>
    </citation>
    <scope>NUCLEOTIDE SEQUENCE [LARGE SCALE GENOMIC DNA]</scope>
    <source>
        <strain evidence="1 2">CCNWXJ 40-4</strain>
    </source>
</reference>
<dbReference type="EMBL" id="JAAKZF010000003">
    <property type="protein sequence ID" value="NGO50489.1"/>
    <property type="molecule type" value="Genomic_DNA"/>
</dbReference>
<dbReference type="Proteomes" id="UP001642900">
    <property type="component" value="Unassembled WGS sequence"/>
</dbReference>